<reference evidence="2 3" key="1">
    <citation type="submission" date="2024-03" db="EMBL/GenBank/DDBJ databases">
        <title>Chitinophaga caseinilytica sp. nov., a casein hydrolysing bacterium isolated from forest soil.</title>
        <authorList>
            <person name="Lee D.S."/>
            <person name="Han D.M."/>
            <person name="Baek J.H."/>
            <person name="Choi D.G."/>
            <person name="Jeon J.H."/>
            <person name="Jeon C.O."/>
        </authorList>
    </citation>
    <scope>NUCLEOTIDE SEQUENCE [LARGE SCALE GENOMIC DNA]</scope>
    <source>
        <strain evidence="2 3">KACC 19118</strain>
    </source>
</reference>
<dbReference type="EMBL" id="CP150096">
    <property type="protein sequence ID" value="WZN45876.1"/>
    <property type="molecule type" value="Genomic_DNA"/>
</dbReference>
<name>A0ABZ2Z0R0_9BACT</name>
<evidence type="ECO:0000313" key="2">
    <source>
        <dbReference type="EMBL" id="WZN45876.1"/>
    </source>
</evidence>
<keyword evidence="1" id="KW-0732">Signal</keyword>
<sequence length="266" mass="30752">MNATSLMLACLLAAGLLFSGCRKHAPFPDCEDECRITKVKGDLGSPMVLDSLMITYNSKGNPVSMVRSVVGTSAPNWLFRYDQKGRMTDFYGIYSHPTSFDTWHRYYYDTKNRIVLDSTYEFGDVSPDYKPIPSPGRPYLGVRNISTYQYDNHNRIIRSTDTYGRDTVFVVRQYRYNSAGNLAEIVEQWGSEAPNSITFSYDDKKNYHRLHVIWQFLDRDFSMNNSLPVTTYNRFGLPVSIQLSAHRHGYFATEFFTYAEFEYSCK</sequence>
<proteinExistence type="predicted"/>
<protein>
    <recommendedName>
        <fullName evidence="4">YD repeat-containing protein</fullName>
    </recommendedName>
</protein>
<organism evidence="2 3">
    <name type="scientific">Chitinophaga caseinilytica</name>
    <dbReference type="NCBI Taxonomy" id="2267521"/>
    <lineage>
        <taxon>Bacteria</taxon>
        <taxon>Pseudomonadati</taxon>
        <taxon>Bacteroidota</taxon>
        <taxon>Chitinophagia</taxon>
        <taxon>Chitinophagales</taxon>
        <taxon>Chitinophagaceae</taxon>
        <taxon>Chitinophaga</taxon>
    </lineage>
</organism>
<dbReference type="Gene3D" id="2.180.10.10">
    <property type="entry name" value="RHS repeat-associated core"/>
    <property type="match status" value="1"/>
</dbReference>
<feature type="chain" id="PRO_5046096127" description="YD repeat-containing protein" evidence="1">
    <location>
        <begin position="26"/>
        <end position="266"/>
    </location>
</feature>
<evidence type="ECO:0008006" key="4">
    <source>
        <dbReference type="Google" id="ProtNLM"/>
    </source>
</evidence>
<keyword evidence="3" id="KW-1185">Reference proteome</keyword>
<evidence type="ECO:0000256" key="1">
    <source>
        <dbReference type="SAM" id="SignalP"/>
    </source>
</evidence>
<dbReference type="Proteomes" id="UP001449657">
    <property type="component" value="Chromosome"/>
</dbReference>
<gene>
    <name evidence="2" type="ORF">WJU22_23535</name>
</gene>
<accession>A0ABZ2Z0R0</accession>
<feature type="signal peptide" evidence="1">
    <location>
        <begin position="1"/>
        <end position="25"/>
    </location>
</feature>
<dbReference type="RefSeq" id="WP_341840618.1">
    <property type="nucleotide sequence ID" value="NZ_CP149792.1"/>
</dbReference>
<evidence type="ECO:0000313" key="3">
    <source>
        <dbReference type="Proteomes" id="UP001449657"/>
    </source>
</evidence>